<reference evidence="1" key="2">
    <citation type="submission" date="2021-09" db="EMBL/GenBank/DDBJ databases">
        <authorList>
            <person name="Jia N."/>
            <person name="Wang J."/>
            <person name="Shi W."/>
            <person name="Du L."/>
            <person name="Sun Y."/>
            <person name="Zhan W."/>
            <person name="Jiang J."/>
            <person name="Wang Q."/>
            <person name="Zhang B."/>
            <person name="Ji P."/>
            <person name="Sakyi L.B."/>
            <person name="Cui X."/>
            <person name="Yuan T."/>
            <person name="Jiang B."/>
            <person name="Yang W."/>
            <person name="Lam T.T.-Y."/>
            <person name="Chang Q."/>
            <person name="Ding S."/>
            <person name="Wang X."/>
            <person name="Zhu J."/>
            <person name="Ruan X."/>
            <person name="Zhao L."/>
            <person name="Wei J."/>
            <person name="Que T."/>
            <person name="Du C."/>
            <person name="Cheng J."/>
            <person name="Dai P."/>
            <person name="Han X."/>
            <person name="Huang E."/>
            <person name="Gao Y."/>
            <person name="Liu J."/>
            <person name="Shao H."/>
            <person name="Ye R."/>
            <person name="Li L."/>
            <person name="Wei W."/>
            <person name="Wang X."/>
            <person name="Wang C."/>
            <person name="Huo Q."/>
            <person name="Li W."/>
            <person name="Guo W."/>
            <person name="Chen H."/>
            <person name="Chen S."/>
            <person name="Zhou L."/>
            <person name="Zhou L."/>
            <person name="Ni X."/>
            <person name="Tian J."/>
            <person name="Zhou Y."/>
            <person name="Sheng Y."/>
            <person name="Liu T."/>
            <person name="Pan Y."/>
            <person name="Xia L."/>
            <person name="Li J."/>
            <person name="Zhao F."/>
            <person name="Cao W."/>
        </authorList>
    </citation>
    <scope>NUCLEOTIDE SEQUENCE</scope>
    <source>
        <strain evidence="1">Rsan-2018</strain>
        <tissue evidence="1">Larvae</tissue>
    </source>
</reference>
<dbReference type="Proteomes" id="UP000821837">
    <property type="component" value="Chromosome 3"/>
</dbReference>
<evidence type="ECO:0000313" key="1">
    <source>
        <dbReference type="EMBL" id="KAH7961537.1"/>
    </source>
</evidence>
<name>A0A9D4Q080_RHISA</name>
<evidence type="ECO:0000313" key="2">
    <source>
        <dbReference type="Proteomes" id="UP000821837"/>
    </source>
</evidence>
<protein>
    <submittedName>
        <fullName evidence="1">Uncharacterized protein</fullName>
    </submittedName>
</protein>
<dbReference type="AlphaFoldDB" id="A0A9D4Q080"/>
<accession>A0A9D4Q080</accession>
<dbReference type="EMBL" id="JABSTV010001249">
    <property type="protein sequence ID" value="KAH7961537.1"/>
    <property type="molecule type" value="Genomic_DNA"/>
</dbReference>
<organism evidence="1 2">
    <name type="scientific">Rhipicephalus sanguineus</name>
    <name type="common">Brown dog tick</name>
    <name type="synonym">Ixodes sanguineus</name>
    <dbReference type="NCBI Taxonomy" id="34632"/>
    <lineage>
        <taxon>Eukaryota</taxon>
        <taxon>Metazoa</taxon>
        <taxon>Ecdysozoa</taxon>
        <taxon>Arthropoda</taxon>
        <taxon>Chelicerata</taxon>
        <taxon>Arachnida</taxon>
        <taxon>Acari</taxon>
        <taxon>Parasitiformes</taxon>
        <taxon>Ixodida</taxon>
        <taxon>Ixodoidea</taxon>
        <taxon>Ixodidae</taxon>
        <taxon>Rhipicephalinae</taxon>
        <taxon>Rhipicephalus</taxon>
        <taxon>Rhipicephalus</taxon>
    </lineage>
</organism>
<gene>
    <name evidence="1" type="ORF">HPB52_009911</name>
</gene>
<keyword evidence="2" id="KW-1185">Reference proteome</keyword>
<sequence length="99" mass="10973">MSGVIERGPKLSLSDCYKLAGTRAPRHCTQCTLNGSQGRTAPYVVVDFEHVLWVCASAGHSFTQKETKKLIKAQDQTSHILAVQRAHARAVRFHLMVPE</sequence>
<reference evidence="1" key="1">
    <citation type="journal article" date="2020" name="Cell">
        <title>Large-Scale Comparative Analyses of Tick Genomes Elucidate Their Genetic Diversity and Vector Capacities.</title>
        <authorList>
            <consortium name="Tick Genome and Microbiome Consortium (TIGMIC)"/>
            <person name="Jia N."/>
            <person name="Wang J."/>
            <person name="Shi W."/>
            <person name="Du L."/>
            <person name="Sun Y."/>
            <person name="Zhan W."/>
            <person name="Jiang J.F."/>
            <person name="Wang Q."/>
            <person name="Zhang B."/>
            <person name="Ji P."/>
            <person name="Bell-Sakyi L."/>
            <person name="Cui X.M."/>
            <person name="Yuan T.T."/>
            <person name="Jiang B.G."/>
            <person name="Yang W.F."/>
            <person name="Lam T.T."/>
            <person name="Chang Q.C."/>
            <person name="Ding S.J."/>
            <person name="Wang X.J."/>
            <person name="Zhu J.G."/>
            <person name="Ruan X.D."/>
            <person name="Zhao L."/>
            <person name="Wei J.T."/>
            <person name="Ye R.Z."/>
            <person name="Que T.C."/>
            <person name="Du C.H."/>
            <person name="Zhou Y.H."/>
            <person name="Cheng J.X."/>
            <person name="Dai P.F."/>
            <person name="Guo W.B."/>
            <person name="Han X.H."/>
            <person name="Huang E.J."/>
            <person name="Li L.F."/>
            <person name="Wei W."/>
            <person name="Gao Y.C."/>
            <person name="Liu J.Z."/>
            <person name="Shao H.Z."/>
            <person name="Wang X."/>
            <person name="Wang C.C."/>
            <person name="Yang T.C."/>
            <person name="Huo Q.B."/>
            <person name="Li W."/>
            <person name="Chen H.Y."/>
            <person name="Chen S.E."/>
            <person name="Zhou L.G."/>
            <person name="Ni X.B."/>
            <person name="Tian J.H."/>
            <person name="Sheng Y."/>
            <person name="Liu T."/>
            <person name="Pan Y.S."/>
            <person name="Xia L.Y."/>
            <person name="Li J."/>
            <person name="Zhao F."/>
            <person name="Cao W.C."/>
        </authorList>
    </citation>
    <scope>NUCLEOTIDE SEQUENCE</scope>
    <source>
        <strain evidence="1">Rsan-2018</strain>
    </source>
</reference>
<comment type="caution">
    <text evidence="1">The sequence shown here is derived from an EMBL/GenBank/DDBJ whole genome shotgun (WGS) entry which is preliminary data.</text>
</comment>
<proteinExistence type="predicted"/>